<dbReference type="GO" id="GO:0003677">
    <property type="term" value="F:DNA binding"/>
    <property type="evidence" value="ECO:0007669"/>
    <property type="project" value="InterPro"/>
</dbReference>
<evidence type="ECO:0000256" key="1">
    <source>
        <dbReference type="ARBA" id="ARBA00010641"/>
    </source>
</evidence>
<feature type="domain" description="RNA polymerase sigma-70 region 2" evidence="5">
    <location>
        <begin position="24"/>
        <end position="90"/>
    </location>
</feature>
<dbReference type="InterPro" id="IPR036388">
    <property type="entry name" value="WH-like_DNA-bd_sf"/>
</dbReference>
<dbReference type="NCBIfam" id="TIGR02937">
    <property type="entry name" value="sigma70-ECF"/>
    <property type="match status" value="1"/>
</dbReference>
<name>A0A9D9GVN0_9BACT</name>
<organism evidence="7 8">
    <name type="scientific">Candidatus Egerieousia excrementavium</name>
    <dbReference type="NCBI Taxonomy" id="2840778"/>
    <lineage>
        <taxon>Bacteria</taxon>
        <taxon>Pseudomonadati</taxon>
        <taxon>Bacteroidota</taxon>
        <taxon>Bacteroidia</taxon>
        <taxon>Bacteroidales</taxon>
        <taxon>Candidatus Egerieousia</taxon>
    </lineage>
</organism>
<dbReference type="Gene3D" id="1.10.1740.10">
    <property type="match status" value="1"/>
</dbReference>
<dbReference type="SUPFAM" id="SSF88659">
    <property type="entry name" value="Sigma3 and sigma4 domains of RNA polymerase sigma factors"/>
    <property type="match status" value="1"/>
</dbReference>
<gene>
    <name evidence="7" type="ORF">IAC68_02920</name>
</gene>
<comment type="similarity">
    <text evidence="1">Belongs to the sigma-70 factor family. ECF subfamily.</text>
</comment>
<dbReference type="InterPro" id="IPR013325">
    <property type="entry name" value="RNA_pol_sigma_r2"/>
</dbReference>
<dbReference type="InterPro" id="IPR013324">
    <property type="entry name" value="RNA_pol_sigma_r3/r4-like"/>
</dbReference>
<keyword evidence="3" id="KW-0731">Sigma factor</keyword>
<dbReference type="CDD" id="cd06171">
    <property type="entry name" value="Sigma70_r4"/>
    <property type="match status" value="1"/>
</dbReference>
<evidence type="ECO:0000259" key="6">
    <source>
        <dbReference type="Pfam" id="PF08281"/>
    </source>
</evidence>
<dbReference type="InterPro" id="IPR007627">
    <property type="entry name" value="RNA_pol_sigma70_r2"/>
</dbReference>
<evidence type="ECO:0000313" key="8">
    <source>
        <dbReference type="Proteomes" id="UP000823635"/>
    </source>
</evidence>
<dbReference type="Proteomes" id="UP000823635">
    <property type="component" value="Unassembled WGS sequence"/>
</dbReference>
<reference evidence="7" key="2">
    <citation type="journal article" date="2021" name="PeerJ">
        <title>Extensive microbial diversity within the chicken gut microbiome revealed by metagenomics and culture.</title>
        <authorList>
            <person name="Gilroy R."/>
            <person name="Ravi A."/>
            <person name="Getino M."/>
            <person name="Pursley I."/>
            <person name="Horton D.L."/>
            <person name="Alikhan N.F."/>
            <person name="Baker D."/>
            <person name="Gharbi K."/>
            <person name="Hall N."/>
            <person name="Watson M."/>
            <person name="Adriaenssens E.M."/>
            <person name="Foster-Nyarko E."/>
            <person name="Jarju S."/>
            <person name="Secka A."/>
            <person name="Antonio M."/>
            <person name="Oren A."/>
            <person name="Chaudhuri R.R."/>
            <person name="La Ragione R."/>
            <person name="Hildebrand F."/>
            <person name="Pallen M.J."/>
        </authorList>
    </citation>
    <scope>NUCLEOTIDE SEQUENCE</scope>
    <source>
        <strain evidence="7">15467</strain>
    </source>
</reference>
<evidence type="ECO:0000256" key="4">
    <source>
        <dbReference type="ARBA" id="ARBA00023163"/>
    </source>
</evidence>
<dbReference type="Pfam" id="PF04542">
    <property type="entry name" value="Sigma70_r2"/>
    <property type="match status" value="1"/>
</dbReference>
<evidence type="ECO:0000256" key="3">
    <source>
        <dbReference type="ARBA" id="ARBA00023082"/>
    </source>
</evidence>
<dbReference type="EMBL" id="JADINB010000066">
    <property type="protein sequence ID" value="MBO8428870.1"/>
    <property type="molecule type" value="Genomic_DNA"/>
</dbReference>
<dbReference type="Gene3D" id="1.10.10.10">
    <property type="entry name" value="Winged helix-like DNA-binding domain superfamily/Winged helix DNA-binding domain"/>
    <property type="match status" value="1"/>
</dbReference>
<reference evidence="7" key="1">
    <citation type="submission" date="2020-10" db="EMBL/GenBank/DDBJ databases">
        <authorList>
            <person name="Gilroy R."/>
        </authorList>
    </citation>
    <scope>NUCLEOTIDE SEQUENCE</scope>
    <source>
        <strain evidence="7">15467</strain>
    </source>
</reference>
<evidence type="ECO:0000256" key="2">
    <source>
        <dbReference type="ARBA" id="ARBA00023015"/>
    </source>
</evidence>
<dbReference type="Pfam" id="PF08281">
    <property type="entry name" value="Sigma70_r4_2"/>
    <property type="match status" value="1"/>
</dbReference>
<feature type="domain" description="RNA polymerase sigma factor 70 region 4 type 2" evidence="6">
    <location>
        <begin position="122"/>
        <end position="173"/>
    </location>
</feature>
<dbReference type="GO" id="GO:0016987">
    <property type="term" value="F:sigma factor activity"/>
    <property type="evidence" value="ECO:0007669"/>
    <property type="project" value="UniProtKB-KW"/>
</dbReference>
<dbReference type="InterPro" id="IPR039425">
    <property type="entry name" value="RNA_pol_sigma-70-like"/>
</dbReference>
<dbReference type="AlphaFoldDB" id="A0A9D9GVN0"/>
<evidence type="ECO:0000313" key="7">
    <source>
        <dbReference type="EMBL" id="MBO8428870.1"/>
    </source>
</evidence>
<dbReference type="SUPFAM" id="SSF88946">
    <property type="entry name" value="Sigma2 domain of RNA polymerase sigma factors"/>
    <property type="match status" value="1"/>
</dbReference>
<proteinExistence type="inferred from homology"/>
<evidence type="ECO:0000259" key="5">
    <source>
        <dbReference type="Pfam" id="PF04542"/>
    </source>
</evidence>
<comment type="caution">
    <text evidence="7">The sequence shown here is derived from an EMBL/GenBank/DDBJ whole genome shotgun (WGS) entry which is preliminary data.</text>
</comment>
<dbReference type="PANTHER" id="PTHR43133:SF51">
    <property type="entry name" value="RNA POLYMERASE SIGMA FACTOR"/>
    <property type="match status" value="1"/>
</dbReference>
<dbReference type="InterPro" id="IPR014284">
    <property type="entry name" value="RNA_pol_sigma-70_dom"/>
</dbReference>
<keyword evidence="2" id="KW-0805">Transcription regulation</keyword>
<dbReference type="PANTHER" id="PTHR43133">
    <property type="entry name" value="RNA POLYMERASE ECF-TYPE SIGMA FACTO"/>
    <property type="match status" value="1"/>
</dbReference>
<dbReference type="GO" id="GO:0006352">
    <property type="term" value="P:DNA-templated transcription initiation"/>
    <property type="evidence" value="ECO:0007669"/>
    <property type="project" value="InterPro"/>
</dbReference>
<protein>
    <submittedName>
        <fullName evidence="7">RNA polymerase sigma factor</fullName>
    </submittedName>
</protein>
<dbReference type="InterPro" id="IPR013249">
    <property type="entry name" value="RNA_pol_sigma70_r4_t2"/>
</dbReference>
<keyword evidence="4" id="KW-0804">Transcription</keyword>
<sequence>MADERQILELYRQEGKEELAFNLIVREYGERLYWHIREMVCTHEDTNDLLQSTLMRVWKGLPTFREESNLYTWLYRIATNEALTFLKKKRIEKILLFSNYTSAMEKRLKADPSFDGDKLQIAIRREILKLPDKQRAIFSLRYFQELKYEEISQIMNTSVGALKASYHLACQKIKKALEEQF</sequence>
<accession>A0A9D9GVN0</accession>